<dbReference type="EMBL" id="QOIM01000030">
    <property type="protein sequence ID" value="RCG19216.1"/>
    <property type="molecule type" value="Genomic_DNA"/>
</dbReference>
<dbReference type="Proteomes" id="UP000253507">
    <property type="component" value="Unassembled WGS sequence"/>
</dbReference>
<dbReference type="Gene3D" id="2.40.50.140">
    <property type="entry name" value="Nucleic acid-binding proteins"/>
    <property type="match status" value="1"/>
</dbReference>
<gene>
    <name evidence="1" type="ORF">DQ392_11030</name>
</gene>
<organism evidence="1 2">
    <name type="scientific">Streptomyces reniochalinae</name>
    <dbReference type="NCBI Taxonomy" id="2250578"/>
    <lineage>
        <taxon>Bacteria</taxon>
        <taxon>Bacillati</taxon>
        <taxon>Actinomycetota</taxon>
        <taxon>Actinomycetes</taxon>
        <taxon>Kitasatosporales</taxon>
        <taxon>Streptomycetaceae</taxon>
        <taxon>Streptomyces</taxon>
    </lineage>
</organism>
<protein>
    <submittedName>
        <fullName evidence="1">Uncharacterized protein</fullName>
    </submittedName>
</protein>
<dbReference type="RefSeq" id="WP_114015383.1">
    <property type="nucleotide sequence ID" value="NZ_QOIM01000030.1"/>
</dbReference>
<keyword evidence="2" id="KW-1185">Reference proteome</keyword>
<reference evidence="1 2" key="1">
    <citation type="submission" date="2018-06" db="EMBL/GenBank/DDBJ databases">
        <title>Streptomyces reniochalinae sp. nov. and Streptomyces diacarnus sp. nov. from marine sponges.</title>
        <authorList>
            <person name="Li L."/>
        </authorList>
    </citation>
    <scope>NUCLEOTIDE SEQUENCE [LARGE SCALE GENOMIC DNA]</scope>
    <source>
        <strain evidence="1 2">LHW50302</strain>
    </source>
</reference>
<name>A0A367EM66_9ACTN</name>
<dbReference type="OrthoDB" id="4559810at2"/>
<comment type="caution">
    <text evidence="1">The sequence shown here is derived from an EMBL/GenBank/DDBJ whole genome shotgun (WGS) entry which is preliminary data.</text>
</comment>
<proteinExistence type="predicted"/>
<evidence type="ECO:0000313" key="2">
    <source>
        <dbReference type="Proteomes" id="UP000253507"/>
    </source>
</evidence>
<dbReference type="InterPro" id="IPR012340">
    <property type="entry name" value="NA-bd_OB-fold"/>
</dbReference>
<dbReference type="AlphaFoldDB" id="A0A367EM66"/>
<sequence length="74" mass="7692">MQSDEAVIGCFGVLVIGTRGPAGPGEVLVSVRGGSETFLAWSPEPLPTGTTVLVIESRGTRQVDVSAWRDPLAP</sequence>
<evidence type="ECO:0000313" key="1">
    <source>
        <dbReference type="EMBL" id="RCG19216.1"/>
    </source>
</evidence>
<accession>A0A367EM66</accession>